<keyword evidence="1" id="KW-1133">Transmembrane helix</keyword>
<reference evidence="6" key="1">
    <citation type="submission" date="2017-02" db="EMBL/GenBank/DDBJ databases">
        <authorList>
            <person name="Dridi B."/>
        </authorList>
    </citation>
    <scope>NUCLEOTIDE SEQUENCE [LARGE SCALE GENOMIC DNA]</scope>
    <source>
        <strain evidence="6">bH819</strain>
    </source>
</reference>
<dbReference type="OrthoDB" id="2365961at2"/>
<dbReference type="EMBL" id="FWFD01000015">
    <property type="protein sequence ID" value="SLM86914.1"/>
    <property type="molecule type" value="Genomic_DNA"/>
</dbReference>
<sequence length="344" mass="39499">MVNTKSLKIFLTLILFGCLFFSYQVEANEGAGFSIELELPKNQKKGPTQYFDLNALPDEKQIVTLYIVNDSSNVEDFDLVITDAATNSRGVIEYTNKDATKQVLEHRRLTEITSIQEKATVKKGESQAIKIEINHPKNSYEGVILGGIHISPNLSEMEKKNPGYSNLFTRSVAIQLNGSELDKNFDLKLQNMEKDNDAEGFTINNLLTNKAPILLKNTKLNQKIINKKSKKIIFEENQKVDIAPSADFYLPIMLEKKLSSGLYEMILTFENEEGDRRFNQEIRQTFKIDGEQVILVHRTWYWLFILIIILLLIYIAYRKYKEKETLDEPNSEGNLQVIESENTE</sequence>
<proteinExistence type="predicted"/>
<evidence type="ECO:0000256" key="1">
    <source>
        <dbReference type="SAM" id="Phobius"/>
    </source>
</evidence>
<name>A0A1X6WRJ3_9ENTE</name>
<evidence type="ECO:0000313" key="5">
    <source>
        <dbReference type="EMBL" id="SLM86914.1"/>
    </source>
</evidence>
<dbReference type="InterPro" id="IPR021759">
    <property type="entry name" value="WxLIP_HBD"/>
</dbReference>
<evidence type="ECO:0000259" key="4">
    <source>
        <dbReference type="Pfam" id="PF11797"/>
    </source>
</evidence>
<protein>
    <submittedName>
        <fullName evidence="5">Cell surface protein</fullName>
    </submittedName>
</protein>
<dbReference type="Pfam" id="PF06030">
    <property type="entry name" value="WxLIP_PGBD"/>
    <property type="match status" value="1"/>
</dbReference>
<feature type="chain" id="PRO_5039485815" evidence="2">
    <location>
        <begin position="28"/>
        <end position="344"/>
    </location>
</feature>
<feature type="transmembrane region" description="Helical" evidence="1">
    <location>
        <begin position="300"/>
        <end position="317"/>
    </location>
</feature>
<evidence type="ECO:0000313" key="6">
    <source>
        <dbReference type="Proteomes" id="UP000195918"/>
    </source>
</evidence>
<dbReference type="InterPro" id="IPR010317">
    <property type="entry name" value="WxLIP_PGBD"/>
</dbReference>
<organism evidence="5 6">
    <name type="scientific">Vagococcus fluvialis bH819</name>
    <dbReference type="NCBI Taxonomy" id="1255619"/>
    <lineage>
        <taxon>Bacteria</taxon>
        <taxon>Bacillati</taxon>
        <taxon>Bacillota</taxon>
        <taxon>Bacilli</taxon>
        <taxon>Lactobacillales</taxon>
        <taxon>Enterococcaceae</taxon>
        <taxon>Vagococcus</taxon>
    </lineage>
</organism>
<feature type="domain" description="WxL Interacting Protein host binding" evidence="4">
    <location>
        <begin position="165"/>
        <end position="291"/>
    </location>
</feature>
<feature type="domain" description="WxL Interacting Protein peptidoglycan binding" evidence="3">
    <location>
        <begin position="33"/>
        <end position="151"/>
    </location>
</feature>
<gene>
    <name evidence="5" type="ORF">FM121_12505</name>
</gene>
<keyword evidence="2" id="KW-0732">Signal</keyword>
<keyword evidence="6" id="KW-1185">Reference proteome</keyword>
<keyword evidence="1" id="KW-0812">Transmembrane</keyword>
<evidence type="ECO:0000259" key="3">
    <source>
        <dbReference type="Pfam" id="PF06030"/>
    </source>
</evidence>
<dbReference type="Pfam" id="PF11797">
    <property type="entry name" value="WxLIP_HBD"/>
    <property type="match status" value="1"/>
</dbReference>
<feature type="signal peptide" evidence="2">
    <location>
        <begin position="1"/>
        <end position="27"/>
    </location>
</feature>
<accession>A0A1X6WRJ3</accession>
<evidence type="ECO:0000256" key="2">
    <source>
        <dbReference type="SAM" id="SignalP"/>
    </source>
</evidence>
<dbReference type="AlphaFoldDB" id="A0A1X6WRJ3"/>
<keyword evidence="1" id="KW-0472">Membrane</keyword>
<dbReference type="RefSeq" id="WP_086952514.1">
    <property type="nucleotide sequence ID" value="NZ_FWFD01000015.1"/>
</dbReference>
<dbReference type="Proteomes" id="UP000195918">
    <property type="component" value="Unassembled WGS sequence"/>
</dbReference>